<dbReference type="EMBL" id="JBIUVY010000008">
    <property type="protein sequence ID" value="MFJ2286275.1"/>
    <property type="molecule type" value="Genomic_DNA"/>
</dbReference>
<feature type="transmembrane region" description="Helical" evidence="2">
    <location>
        <begin position="12"/>
        <end position="30"/>
    </location>
</feature>
<keyword evidence="4" id="KW-1185">Reference proteome</keyword>
<evidence type="ECO:0000256" key="2">
    <source>
        <dbReference type="SAM" id="Phobius"/>
    </source>
</evidence>
<protein>
    <submittedName>
        <fullName evidence="3">DUF4760 domain-containing protein</fullName>
    </submittedName>
</protein>
<feature type="transmembrane region" description="Helical" evidence="2">
    <location>
        <begin position="45"/>
        <end position="64"/>
    </location>
</feature>
<dbReference type="InterPro" id="IPR031876">
    <property type="entry name" value="DUF4760"/>
</dbReference>
<feature type="compositionally biased region" description="Low complexity" evidence="1">
    <location>
        <begin position="295"/>
        <end position="313"/>
    </location>
</feature>
<evidence type="ECO:0000313" key="4">
    <source>
        <dbReference type="Proteomes" id="UP001617296"/>
    </source>
</evidence>
<feature type="compositionally biased region" description="Polar residues" evidence="1">
    <location>
        <begin position="317"/>
        <end position="338"/>
    </location>
</feature>
<sequence length="338" mass="37894">MDKKQKHGCRHGVFLATTVILGILLFLRNFDFILAKLKTLDVDEWLGFAIFSSISALLINKLYAKIYARYEETRKGIKYIAYSLLGIAVATYLVLWLQADKDYQTSLALFVSSALLGAGWWVQATVSSAAARKAHTVNTIMNQRNSELFITKNDFVMKMFPRKKTINPVFSEFMLDPSAKKFQHAKLPEDYMQAARDLSYVLNYYEFIAVGVLNGDFDERLMKECFVGILVNLEKRAYLVIQASQKTQNAKIFESIVMLVDRWGEQKSMTTRCKDNQNVEAFEMHPPQEESEKMLAASAPSPVAPHASLAAVPTPQAVPTETPASPNQASTVAGTQTP</sequence>
<comment type="caution">
    <text evidence="3">The sequence shown here is derived from an EMBL/GenBank/DDBJ whole genome shotgun (WGS) entry which is preliminary data.</text>
</comment>
<name>A0ABW8DGC4_9PSED</name>
<dbReference type="Proteomes" id="UP001617296">
    <property type="component" value="Unassembled WGS sequence"/>
</dbReference>
<accession>A0ABW8DGC4</accession>
<organism evidence="3 4">
    <name type="scientific">Pseudomonas iridis</name>
    <dbReference type="NCBI Taxonomy" id="2710587"/>
    <lineage>
        <taxon>Bacteria</taxon>
        <taxon>Pseudomonadati</taxon>
        <taxon>Pseudomonadota</taxon>
        <taxon>Gammaproteobacteria</taxon>
        <taxon>Pseudomonadales</taxon>
        <taxon>Pseudomonadaceae</taxon>
        <taxon>Pseudomonas</taxon>
    </lineage>
</organism>
<proteinExistence type="predicted"/>
<feature type="transmembrane region" description="Helical" evidence="2">
    <location>
        <begin position="76"/>
        <end position="97"/>
    </location>
</feature>
<gene>
    <name evidence="3" type="ORF">ACIOUF_07925</name>
</gene>
<evidence type="ECO:0000313" key="3">
    <source>
        <dbReference type="EMBL" id="MFJ2286275.1"/>
    </source>
</evidence>
<keyword evidence="2" id="KW-1133">Transmembrane helix</keyword>
<keyword evidence="2" id="KW-0472">Membrane</keyword>
<feature type="region of interest" description="Disordered" evidence="1">
    <location>
        <begin position="286"/>
        <end position="338"/>
    </location>
</feature>
<dbReference type="RefSeq" id="WP_401231146.1">
    <property type="nucleotide sequence ID" value="NZ_JBIUVY010000008.1"/>
</dbReference>
<reference evidence="3 4" key="1">
    <citation type="submission" date="2024-10" db="EMBL/GenBank/DDBJ databases">
        <title>The Natural Products Discovery Center: Release of the First 8490 Sequenced Strains for Exploring Actinobacteria Biosynthetic Diversity.</title>
        <authorList>
            <person name="Kalkreuter E."/>
            <person name="Kautsar S.A."/>
            <person name="Yang D."/>
            <person name="Bader C.D."/>
            <person name="Teijaro C.N."/>
            <person name="Fluegel L."/>
            <person name="Davis C.M."/>
            <person name="Simpson J.R."/>
            <person name="Lauterbach L."/>
            <person name="Steele A.D."/>
            <person name="Gui C."/>
            <person name="Meng S."/>
            <person name="Li G."/>
            <person name="Viehrig K."/>
            <person name="Ye F."/>
            <person name="Su P."/>
            <person name="Kiefer A.F."/>
            <person name="Nichols A."/>
            <person name="Cepeda A.J."/>
            <person name="Yan W."/>
            <person name="Fan B."/>
            <person name="Jiang Y."/>
            <person name="Adhikari A."/>
            <person name="Zheng C.-J."/>
            <person name="Schuster L."/>
            <person name="Cowan T.M."/>
            <person name="Smanski M.J."/>
            <person name="Chevrette M.G."/>
            <person name="De Carvalho L.P.S."/>
            <person name="Shen B."/>
        </authorList>
    </citation>
    <scope>NUCLEOTIDE SEQUENCE [LARGE SCALE GENOMIC DNA]</scope>
    <source>
        <strain evidence="3 4">NPDC087689</strain>
    </source>
</reference>
<evidence type="ECO:0000256" key="1">
    <source>
        <dbReference type="SAM" id="MobiDB-lite"/>
    </source>
</evidence>
<dbReference type="Pfam" id="PF15956">
    <property type="entry name" value="DUF4760"/>
    <property type="match status" value="1"/>
</dbReference>
<feature type="transmembrane region" description="Helical" evidence="2">
    <location>
        <begin position="103"/>
        <end position="122"/>
    </location>
</feature>
<keyword evidence="2" id="KW-0812">Transmembrane</keyword>